<dbReference type="NCBIfam" id="NF004491">
    <property type="entry name" value="PRK05826.1"/>
    <property type="match status" value="1"/>
</dbReference>
<evidence type="ECO:0000256" key="2">
    <source>
        <dbReference type="ARBA" id="ARBA00008663"/>
    </source>
</evidence>
<keyword evidence="17" id="KW-1185">Reference proteome</keyword>
<dbReference type="GO" id="GO:0030955">
    <property type="term" value="F:potassium ion binding"/>
    <property type="evidence" value="ECO:0007669"/>
    <property type="project" value="UniProtKB-UniRule"/>
</dbReference>
<dbReference type="Pfam" id="PF02887">
    <property type="entry name" value="PK_C"/>
    <property type="match status" value="1"/>
</dbReference>
<feature type="domain" description="Pyruvate kinase barrel" evidence="14">
    <location>
        <begin position="2"/>
        <end position="325"/>
    </location>
</feature>
<dbReference type="RefSeq" id="WP_167941752.1">
    <property type="nucleotide sequence ID" value="NZ_JAATJA010000002.1"/>
</dbReference>
<evidence type="ECO:0000259" key="15">
    <source>
        <dbReference type="Pfam" id="PF02887"/>
    </source>
</evidence>
<comment type="pathway">
    <text evidence="1 13">Carbohydrate degradation; glycolysis; pyruvate from D-glyceraldehyde 3-phosphate: step 5/5.</text>
</comment>
<dbReference type="GO" id="GO:0000287">
    <property type="term" value="F:magnesium ion binding"/>
    <property type="evidence" value="ECO:0007669"/>
    <property type="project" value="UniProtKB-UniRule"/>
</dbReference>
<dbReference type="NCBIfam" id="TIGR01064">
    <property type="entry name" value="pyruv_kin"/>
    <property type="match status" value="1"/>
</dbReference>
<keyword evidence="4 13" id="KW-0808">Transferase</keyword>
<evidence type="ECO:0000256" key="5">
    <source>
        <dbReference type="ARBA" id="ARBA00022723"/>
    </source>
</evidence>
<reference evidence="16 17" key="1">
    <citation type="submission" date="2020-03" db="EMBL/GenBank/DDBJ databases">
        <title>Genomic Encyclopedia of Type Strains, Phase IV (KMG-IV): sequencing the most valuable type-strain genomes for metagenomic binning, comparative biology and taxonomic classification.</title>
        <authorList>
            <person name="Goeker M."/>
        </authorList>
    </citation>
    <scope>NUCLEOTIDE SEQUENCE [LARGE SCALE GENOMIC DNA]</scope>
    <source>
        <strain evidence="16 17">DSM 24233</strain>
    </source>
</reference>
<comment type="catalytic activity">
    <reaction evidence="13">
        <text>pyruvate + ATP = phosphoenolpyruvate + ADP + H(+)</text>
        <dbReference type="Rhea" id="RHEA:18157"/>
        <dbReference type="ChEBI" id="CHEBI:15361"/>
        <dbReference type="ChEBI" id="CHEBI:15378"/>
        <dbReference type="ChEBI" id="CHEBI:30616"/>
        <dbReference type="ChEBI" id="CHEBI:58702"/>
        <dbReference type="ChEBI" id="CHEBI:456216"/>
        <dbReference type="EC" id="2.7.1.40"/>
    </reaction>
</comment>
<keyword evidence="9 13" id="KW-0460">Magnesium</keyword>
<keyword evidence="8" id="KW-0067">ATP-binding</keyword>
<feature type="domain" description="Pyruvate kinase C-terminal" evidence="15">
    <location>
        <begin position="360"/>
        <end position="470"/>
    </location>
</feature>
<keyword evidence="11 16" id="KW-0670">Pyruvate</keyword>
<dbReference type="PRINTS" id="PR01050">
    <property type="entry name" value="PYRUVTKNASE"/>
</dbReference>
<evidence type="ECO:0000259" key="14">
    <source>
        <dbReference type="Pfam" id="PF00224"/>
    </source>
</evidence>
<sequence length="474" mass="51514">MRTKIIATLGPASMKYDIMKGMVEHGVRVFRLNFSHSDAQAFMPVVADIRRLEVETGIRLTIMGDLCGPKIRIGEVENSPLQINKGQRVLLGLPKYDAEAAGRTFVSLDVPELLEGLGEGDAVFLADGMLRFTVTEVIHPDALFEMRATTEGLLTSHKGIAFPDKIHPLPALTDKDRKDLREGIQLGIDAVALSFVQTADDVYEIKSLIREHGSSIPVVAKLERKRAVENLDSIVEAADAVMVARGDLGVECSLTTLPVIQKRIIRACRHKQKAVIVATQMMLSMVNNPGPTRAEATDVGNAVMDGADCVMLSEETAIGSYPVETCAYIQGIAQNCEPYYLERLGGPYRPSAEKNIVKYLAYSACLVAEHAESAALVSHSTSGSTARVLSSRRPSLPIYALSPDEGALRMLNFFWGVEPRLADRALSSHLERAIAFVRGEASIASGQSVVITSGQAHPPGQTETKTNTIKLFYK</sequence>
<evidence type="ECO:0000256" key="11">
    <source>
        <dbReference type="ARBA" id="ARBA00023317"/>
    </source>
</evidence>
<evidence type="ECO:0000313" key="17">
    <source>
        <dbReference type="Proteomes" id="UP000580856"/>
    </source>
</evidence>
<dbReference type="SUPFAM" id="SSF52935">
    <property type="entry name" value="PK C-terminal domain-like"/>
    <property type="match status" value="1"/>
</dbReference>
<organism evidence="16 17">
    <name type="scientific">Desulfobaculum xiamenense</name>
    <dbReference type="NCBI Taxonomy" id="995050"/>
    <lineage>
        <taxon>Bacteria</taxon>
        <taxon>Pseudomonadati</taxon>
        <taxon>Thermodesulfobacteriota</taxon>
        <taxon>Desulfovibrionia</taxon>
        <taxon>Desulfovibrionales</taxon>
        <taxon>Desulfovibrionaceae</taxon>
        <taxon>Desulfobaculum</taxon>
    </lineage>
</organism>
<evidence type="ECO:0000256" key="3">
    <source>
        <dbReference type="ARBA" id="ARBA00012142"/>
    </source>
</evidence>
<dbReference type="Gene3D" id="3.40.1380.20">
    <property type="entry name" value="Pyruvate kinase, C-terminal domain"/>
    <property type="match status" value="1"/>
</dbReference>
<keyword evidence="10 13" id="KW-0324">Glycolysis</keyword>
<name>A0A846QNE2_9BACT</name>
<dbReference type="Proteomes" id="UP000580856">
    <property type="component" value="Unassembled WGS sequence"/>
</dbReference>
<evidence type="ECO:0000256" key="1">
    <source>
        <dbReference type="ARBA" id="ARBA00004997"/>
    </source>
</evidence>
<keyword evidence="5" id="KW-0479">Metal-binding</keyword>
<dbReference type="AlphaFoldDB" id="A0A846QNE2"/>
<comment type="caution">
    <text evidence="16">The sequence shown here is derived from an EMBL/GenBank/DDBJ whole genome shotgun (WGS) entry which is preliminary data.</text>
</comment>
<evidence type="ECO:0000256" key="6">
    <source>
        <dbReference type="ARBA" id="ARBA00022741"/>
    </source>
</evidence>
<evidence type="ECO:0000256" key="10">
    <source>
        <dbReference type="ARBA" id="ARBA00023152"/>
    </source>
</evidence>
<dbReference type="InterPro" id="IPR001697">
    <property type="entry name" value="Pyr_Knase"/>
</dbReference>
<dbReference type="InterPro" id="IPR015795">
    <property type="entry name" value="Pyrv_Knase_C"/>
</dbReference>
<dbReference type="Pfam" id="PF00224">
    <property type="entry name" value="PK"/>
    <property type="match status" value="1"/>
</dbReference>
<evidence type="ECO:0000256" key="7">
    <source>
        <dbReference type="ARBA" id="ARBA00022777"/>
    </source>
</evidence>
<evidence type="ECO:0000256" key="4">
    <source>
        <dbReference type="ARBA" id="ARBA00022679"/>
    </source>
</evidence>
<dbReference type="InterPro" id="IPR015806">
    <property type="entry name" value="Pyrv_Knase_insert_dom_sf"/>
</dbReference>
<dbReference type="InterPro" id="IPR036918">
    <property type="entry name" value="Pyrv_Knase_C_sf"/>
</dbReference>
<keyword evidence="6" id="KW-0547">Nucleotide-binding</keyword>
<protein>
    <recommendedName>
        <fullName evidence="3 12">Pyruvate kinase</fullName>
        <ecNumber evidence="3 12">2.7.1.40</ecNumber>
    </recommendedName>
</protein>
<proteinExistence type="inferred from homology"/>
<dbReference type="InterPro" id="IPR040442">
    <property type="entry name" value="Pyrv_kinase-like_dom_sf"/>
</dbReference>
<dbReference type="SUPFAM" id="SSF51621">
    <property type="entry name" value="Phosphoenolpyruvate/pyruvate domain"/>
    <property type="match status" value="1"/>
</dbReference>
<dbReference type="InterPro" id="IPR015813">
    <property type="entry name" value="Pyrv/PenolPyrv_kinase-like_dom"/>
</dbReference>
<evidence type="ECO:0000256" key="12">
    <source>
        <dbReference type="NCBIfam" id="TIGR01064"/>
    </source>
</evidence>
<comment type="similarity">
    <text evidence="2 13">Belongs to the pyruvate kinase family.</text>
</comment>
<dbReference type="InterPro" id="IPR015793">
    <property type="entry name" value="Pyrv_Knase_brl"/>
</dbReference>
<accession>A0A846QNE2</accession>
<dbReference type="EMBL" id="JAATJA010000002">
    <property type="protein sequence ID" value="NJB68707.1"/>
    <property type="molecule type" value="Genomic_DNA"/>
</dbReference>
<dbReference type="GO" id="GO:0005524">
    <property type="term" value="F:ATP binding"/>
    <property type="evidence" value="ECO:0007669"/>
    <property type="project" value="UniProtKB-KW"/>
</dbReference>
<evidence type="ECO:0000256" key="9">
    <source>
        <dbReference type="ARBA" id="ARBA00022842"/>
    </source>
</evidence>
<keyword evidence="7 13" id="KW-0418">Kinase</keyword>
<dbReference type="GO" id="GO:0016301">
    <property type="term" value="F:kinase activity"/>
    <property type="evidence" value="ECO:0007669"/>
    <property type="project" value="UniProtKB-KW"/>
</dbReference>
<dbReference type="UniPathway" id="UPA00109">
    <property type="reaction ID" value="UER00188"/>
</dbReference>
<gene>
    <name evidence="16" type="ORF">GGQ74_002380</name>
</gene>
<dbReference type="Gene3D" id="3.20.20.60">
    <property type="entry name" value="Phosphoenolpyruvate-binding domains"/>
    <property type="match status" value="1"/>
</dbReference>
<dbReference type="GO" id="GO:0004743">
    <property type="term" value="F:pyruvate kinase activity"/>
    <property type="evidence" value="ECO:0007669"/>
    <property type="project" value="UniProtKB-UniRule"/>
</dbReference>
<dbReference type="SUPFAM" id="SSF50800">
    <property type="entry name" value="PK beta-barrel domain-like"/>
    <property type="match status" value="1"/>
</dbReference>
<dbReference type="InterPro" id="IPR011037">
    <property type="entry name" value="Pyrv_Knase-like_insert_dom_sf"/>
</dbReference>
<evidence type="ECO:0000256" key="13">
    <source>
        <dbReference type="RuleBase" id="RU000504"/>
    </source>
</evidence>
<dbReference type="Gene3D" id="2.40.33.10">
    <property type="entry name" value="PK beta-barrel domain-like"/>
    <property type="match status" value="1"/>
</dbReference>
<evidence type="ECO:0000313" key="16">
    <source>
        <dbReference type="EMBL" id="NJB68707.1"/>
    </source>
</evidence>
<evidence type="ECO:0000256" key="8">
    <source>
        <dbReference type="ARBA" id="ARBA00022840"/>
    </source>
</evidence>
<dbReference type="PANTHER" id="PTHR11817">
    <property type="entry name" value="PYRUVATE KINASE"/>
    <property type="match status" value="1"/>
</dbReference>
<dbReference type="EC" id="2.7.1.40" evidence="3 12"/>